<dbReference type="InterPro" id="IPR012893">
    <property type="entry name" value="HipA-like_C"/>
</dbReference>
<dbReference type="PANTHER" id="PTHR37419:SF8">
    <property type="entry name" value="TOXIN YJJJ"/>
    <property type="match status" value="1"/>
</dbReference>
<dbReference type="InterPro" id="IPR017508">
    <property type="entry name" value="HipA_N1"/>
</dbReference>
<dbReference type="AlphaFoldDB" id="A0AAJ4P2Q7"/>
<evidence type="ECO:0000259" key="4">
    <source>
        <dbReference type="Pfam" id="PF07804"/>
    </source>
</evidence>
<feature type="domain" description="HipA-like C-terminal" evidence="4">
    <location>
        <begin position="177"/>
        <end position="409"/>
    </location>
</feature>
<dbReference type="EMBL" id="CP078045">
    <property type="protein sequence ID" value="QXR06185.1"/>
    <property type="molecule type" value="Genomic_DNA"/>
</dbReference>
<dbReference type="PANTHER" id="PTHR37419">
    <property type="entry name" value="SERINE/THREONINE-PROTEIN KINASE TOXIN HIPA"/>
    <property type="match status" value="1"/>
</dbReference>
<organism evidence="6 7">
    <name type="scientific">Acinetobacter lwoffii</name>
    <dbReference type="NCBI Taxonomy" id="28090"/>
    <lineage>
        <taxon>Bacteria</taxon>
        <taxon>Pseudomonadati</taxon>
        <taxon>Pseudomonadota</taxon>
        <taxon>Gammaproteobacteria</taxon>
        <taxon>Moraxellales</taxon>
        <taxon>Moraxellaceae</taxon>
        <taxon>Acinetobacter</taxon>
    </lineage>
</organism>
<reference evidence="6" key="3">
    <citation type="submission" date="2021-06" db="EMBL/GenBank/DDBJ databases">
        <authorList>
            <person name="Diorio-Toth L."/>
        </authorList>
    </citation>
    <scope>NUCLEOTIDE SEQUENCE</scope>
    <source>
        <strain evidence="6">AL_065</strain>
    </source>
</reference>
<dbReference type="Pfam" id="PF07804">
    <property type="entry name" value="HipA_C"/>
    <property type="match status" value="1"/>
</dbReference>
<dbReference type="Gene3D" id="1.10.1070.20">
    <property type="match status" value="1"/>
</dbReference>
<gene>
    <name evidence="6" type="ORF">EVX74_008520</name>
</gene>
<dbReference type="RefSeq" id="WP_129717833.1">
    <property type="nucleotide sequence ID" value="NZ_CP078045.1"/>
</dbReference>
<evidence type="ECO:0000256" key="1">
    <source>
        <dbReference type="ARBA" id="ARBA00010164"/>
    </source>
</evidence>
<dbReference type="Proteomes" id="UP000293391">
    <property type="component" value="Chromosome"/>
</dbReference>
<evidence type="ECO:0000313" key="7">
    <source>
        <dbReference type="Proteomes" id="UP000293391"/>
    </source>
</evidence>
<evidence type="ECO:0000256" key="2">
    <source>
        <dbReference type="ARBA" id="ARBA00022679"/>
    </source>
</evidence>
<dbReference type="Pfam" id="PF13657">
    <property type="entry name" value="Couple_hipA"/>
    <property type="match status" value="1"/>
</dbReference>
<dbReference type="GO" id="GO:0005829">
    <property type="term" value="C:cytosol"/>
    <property type="evidence" value="ECO:0007669"/>
    <property type="project" value="TreeGrafter"/>
</dbReference>
<keyword evidence="2" id="KW-0808">Transferase</keyword>
<sequence length="441" mass="49798">MVDKVDVIKVVYKELDVGALSFDPTTGQSAFIYMPEFVSAGIELSPLTMPLRENYIYNFNALNPETFKGLPGMLADSLPDDFGNRILNTWLASKGRAANSITPIERLRYTGKRGMGALEFLPAEARGELNANESVQIDELVAIAQEVLSARNEFDAELRSDGSDDQEAMLSLLSVGTSAGGARPKAVLAFNEDFTKARSGQANVPRGYTHYLMKFDGVTERNTNKETFGDPLGYGAMEYVYYQMATACGIDMMPCYLLHEGDRQHFVTQRYDRIGNEKLHVQTLNAMAHVDYKMPGSFSYEELFLVLRELKMTAVEAEQLLKRMIFNIVARNHDDHAKNFSFILRDQKWELAPAYDLAFSYKPGSIWVESHWMSLNGKRRDYVLEDILSVESLSRKFTPKYVLEVLNHTIEIVSGWKDLAKASNVPEKLIAKVSENLRLKF</sequence>
<name>A0AAJ4P2Q7_ACILW</name>
<protein>
    <submittedName>
        <fullName evidence="6">Type II toxin-antitoxin system HipA family toxin</fullName>
    </submittedName>
</protein>
<dbReference type="InterPro" id="IPR052028">
    <property type="entry name" value="HipA_Ser/Thr_kinase"/>
</dbReference>
<reference evidence="6" key="2">
    <citation type="journal article" date="2019" name="Nat. Commun.">
        <title>Spatiotemporal dynamics of multidrug resistant bacteria on intensive care unit surfaces.</title>
        <authorList>
            <person name="D'Souza A.W."/>
            <person name="Potter R.F."/>
            <person name="Wallace M."/>
            <person name="Shupe A."/>
            <person name="Patel S."/>
            <person name="Sun X."/>
            <person name="Gul D."/>
            <person name="Kwon J.H."/>
            <person name="Andleeb S."/>
            <person name="Burnham C.D."/>
            <person name="Dantas G."/>
        </authorList>
    </citation>
    <scope>NUCLEOTIDE SEQUENCE</scope>
    <source>
        <strain evidence="6">AL_065</strain>
    </source>
</reference>
<proteinExistence type="inferred from homology"/>
<accession>A0AAJ4P2Q7</accession>
<comment type="similarity">
    <text evidence="1">Belongs to the HipA Ser/Thr kinase family.</text>
</comment>
<evidence type="ECO:0000259" key="5">
    <source>
        <dbReference type="Pfam" id="PF13657"/>
    </source>
</evidence>
<evidence type="ECO:0000256" key="3">
    <source>
        <dbReference type="ARBA" id="ARBA00022777"/>
    </source>
</evidence>
<keyword evidence="3" id="KW-0418">Kinase</keyword>
<dbReference type="GO" id="GO:0004674">
    <property type="term" value="F:protein serine/threonine kinase activity"/>
    <property type="evidence" value="ECO:0007669"/>
    <property type="project" value="TreeGrafter"/>
</dbReference>
<feature type="domain" description="HipA N-terminal subdomain 1" evidence="5">
    <location>
        <begin position="9"/>
        <end position="120"/>
    </location>
</feature>
<evidence type="ECO:0000313" key="6">
    <source>
        <dbReference type="EMBL" id="QXR06185.1"/>
    </source>
</evidence>
<reference evidence="6" key="1">
    <citation type="submission" date="2018-10" db="EMBL/GenBank/DDBJ databases">
        <authorList>
            <person name="D'Souza A.W."/>
            <person name="Potter R.F."/>
            <person name="Wallace M."/>
            <person name="Shupe A."/>
            <person name="Patel S."/>
            <person name="Sun S."/>
            <person name="Gul D."/>
            <person name="Kwon J.H."/>
            <person name="Andleeb S."/>
            <person name="Burnham C.-A.D."/>
            <person name="Dantas G."/>
        </authorList>
    </citation>
    <scope>NUCLEOTIDE SEQUENCE</scope>
    <source>
        <strain evidence="6">AL_065</strain>
    </source>
</reference>